<evidence type="ECO:0000313" key="4">
    <source>
        <dbReference type="Proteomes" id="UP000095594"/>
    </source>
</evidence>
<evidence type="ECO:0000259" key="2">
    <source>
        <dbReference type="Pfam" id="PF14751"/>
    </source>
</evidence>
<dbReference type="AlphaFoldDB" id="A0A174K9C0"/>
<dbReference type="Proteomes" id="UP000095594">
    <property type="component" value="Unassembled WGS sequence"/>
</dbReference>
<keyword evidence="1" id="KW-0812">Transmembrane</keyword>
<keyword evidence="1" id="KW-0472">Membrane</keyword>
<protein>
    <recommendedName>
        <fullName evidence="2">DUF4474 domain-containing protein</fullName>
    </recommendedName>
</protein>
<name>A0A174K9C0_9CLOT</name>
<dbReference type="Pfam" id="PF14751">
    <property type="entry name" value="DUF4474"/>
    <property type="match status" value="1"/>
</dbReference>
<dbReference type="InterPro" id="IPR029322">
    <property type="entry name" value="DUF4474"/>
</dbReference>
<evidence type="ECO:0000256" key="1">
    <source>
        <dbReference type="SAM" id="Phobius"/>
    </source>
</evidence>
<evidence type="ECO:0000313" key="3">
    <source>
        <dbReference type="EMBL" id="CUP08664.1"/>
    </source>
</evidence>
<feature type="transmembrane region" description="Helical" evidence="1">
    <location>
        <begin position="6"/>
        <end position="25"/>
    </location>
</feature>
<accession>A0A174K9C0</accession>
<dbReference type="EMBL" id="CYZX01000025">
    <property type="protein sequence ID" value="CUP08664.1"/>
    <property type="molecule type" value="Genomic_DNA"/>
</dbReference>
<proteinExistence type="predicted"/>
<reference evidence="3 4" key="1">
    <citation type="submission" date="2015-09" db="EMBL/GenBank/DDBJ databases">
        <authorList>
            <consortium name="Pathogen Informatics"/>
        </authorList>
    </citation>
    <scope>NUCLEOTIDE SEQUENCE [LARGE SCALE GENOMIC DNA]</scope>
    <source>
        <strain evidence="3 4">2789STDY5834856</strain>
    </source>
</reference>
<dbReference type="OrthoDB" id="1863351at2"/>
<dbReference type="RefSeq" id="WP_055267870.1">
    <property type="nucleotide sequence ID" value="NZ_CABIXQ010000025.1"/>
</dbReference>
<feature type="domain" description="DUF4474" evidence="2">
    <location>
        <begin position="47"/>
        <end position="288"/>
    </location>
</feature>
<sequence length="313" mass="37051">MDNSIILAICMSVLSIMILLLFWRWRRRKAAIEKVKGRTDEEKLKDINDALEIYGFLFDIEQDIVYSSLHPPQRKLGYCSLYDELAPSLNMIIDCEPIYFEYGGKRWLIEFWKGQYGMTTGGEVGVYATGKKDVDIPDVFTGTFYESVSDKYLLQMKYILKKNDNQIIEREERHWWLTGFDVGLFSKPEELSLKIEITFPYLDMQRAFIDGLYYAGYKANEIKINGRMVKLVFTSPKTKQPQKYSKFMVGFIQLLNRFYCNLFNWVTKDFTRAIDKIDFLRSYYPILFKLLANDKKAKKLENLYRDIQDFLDK</sequence>
<keyword evidence="1" id="KW-1133">Transmembrane helix</keyword>
<organism evidence="3 4">
    <name type="scientific">Clostridium disporicum</name>
    <dbReference type="NCBI Taxonomy" id="84024"/>
    <lineage>
        <taxon>Bacteria</taxon>
        <taxon>Bacillati</taxon>
        <taxon>Bacillota</taxon>
        <taxon>Clostridia</taxon>
        <taxon>Eubacteriales</taxon>
        <taxon>Clostridiaceae</taxon>
        <taxon>Clostridium</taxon>
    </lineage>
</organism>
<gene>
    <name evidence="3" type="ORF">ERS852471_02965</name>
</gene>